<sequence length="88" mass="10088">MLPSHSNSSSRIVLERCDSHPSDFDITHEFTHMNMKFLMKFEAYLPENSGGPSTSTTTRDLSRFFVAWLLICFIDDDEDSSCDENDDC</sequence>
<reference evidence="1 2" key="1">
    <citation type="submission" date="2023-01" db="EMBL/GenBank/DDBJ databases">
        <authorList>
            <person name="Kreplak J."/>
        </authorList>
    </citation>
    <scope>NUCLEOTIDE SEQUENCE [LARGE SCALE GENOMIC DNA]</scope>
</reference>
<proteinExistence type="predicted"/>
<name>A0AAV0ZPU5_VICFA</name>
<evidence type="ECO:0000313" key="1">
    <source>
        <dbReference type="EMBL" id="CAI8598410.1"/>
    </source>
</evidence>
<dbReference type="AlphaFoldDB" id="A0AAV0ZPU5"/>
<keyword evidence="2" id="KW-1185">Reference proteome</keyword>
<protein>
    <submittedName>
        <fullName evidence="1">Uncharacterized protein</fullName>
    </submittedName>
</protein>
<dbReference type="Proteomes" id="UP001157006">
    <property type="component" value="Chromosome 2"/>
</dbReference>
<evidence type="ECO:0000313" key="2">
    <source>
        <dbReference type="Proteomes" id="UP001157006"/>
    </source>
</evidence>
<organism evidence="1 2">
    <name type="scientific">Vicia faba</name>
    <name type="common">Broad bean</name>
    <name type="synonym">Faba vulgaris</name>
    <dbReference type="NCBI Taxonomy" id="3906"/>
    <lineage>
        <taxon>Eukaryota</taxon>
        <taxon>Viridiplantae</taxon>
        <taxon>Streptophyta</taxon>
        <taxon>Embryophyta</taxon>
        <taxon>Tracheophyta</taxon>
        <taxon>Spermatophyta</taxon>
        <taxon>Magnoliopsida</taxon>
        <taxon>eudicotyledons</taxon>
        <taxon>Gunneridae</taxon>
        <taxon>Pentapetalae</taxon>
        <taxon>rosids</taxon>
        <taxon>fabids</taxon>
        <taxon>Fabales</taxon>
        <taxon>Fabaceae</taxon>
        <taxon>Papilionoideae</taxon>
        <taxon>50 kb inversion clade</taxon>
        <taxon>NPAAA clade</taxon>
        <taxon>Hologalegina</taxon>
        <taxon>IRL clade</taxon>
        <taxon>Fabeae</taxon>
        <taxon>Vicia</taxon>
    </lineage>
</organism>
<accession>A0AAV0ZPU5</accession>
<gene>
    <name evidence="1" type="ORF">VFH_II126120</name>
</gene>
<dbReference type="EMBL" id="OX451737">
    <property type="protein sequence ID" value="CAI8598410.1"/>
    <property type="molecule type" value="Genomic_DNA"/>
</dbReference>